<proteinExistence type="predicted"/>
<keyword evidence="4" id="KW-1185">Reference proteome</keyword>
<dbReference type="EMBL" id="JACHGF010000010">
    <property type="protein sequence ID" value="MBB5286660.1"/>
    <property type="molecule type" value="Genomic_DNA"/>
</dbReference>
<evidence type="ECO:0000256" key="2">
    <source>
        <dbReference type="SAM" id="SignalP"/>
    </source>
</evidence>
<protein>
    <recommendedName>
        <fullName evidence="5">DUF4134 domain-containing protein</fullName>
    </recommendedName>
</protein>
<keyword evidence="2" id="KW-0732">Signal</keyword>
<feature type="chain" id="PRO_5033059137" description="DUF4134 domain-containing protein" evidence="2">
    <location>
        <begin position="31"/>
        <end position="108"/>
    </location>
</feature>
<keyword evidence="1" id="KW-1133">Transmembrane helix</keyword>
<dbReference type="InterPro" id="IPR025408">
    <property type="entry name" value="DUF4134"/>
</dbReference>
<sequence length="108" mass="11481">MKTKQIHQTSQRGMALAGVLALLARFGARAQDVAAGINEADSQVRSYFEPGTNLMYAIGAVLGLVGAVKVFQKWNAGDQDTSKVAAAWFGSCIFLIVVATVLKSFFGL</sequence>
<feature type="signal peptide" evidence="2">
    <location>
        <begin position="1"/>
        <end position="30"/>
    </location>
</feature>
<dbReference type="Pfam" id="PF13572">
    <property type="entry name" value="DUF4134"/>
    <property type="match status" value="1"/>
</dbReference>
<evidence type="ECO:0000256" key="1">
    <source>
        <dbReference type="SAM" id="Phobius"/>
    </source>
</evidence>
<comment type="caution">
    <text evidence="3">The sequence shown here is derived from an EMBL/GenBank/DDBJ whole genome shotgun (WGS) entry which is preliminary data.</text>
</comment>
<feature type="transmembrane region" description="Helical" evidence="1">
    <location>
        <begin position="54"/>
        <end position="72"/>
    </location>
</feature>
<feature type="transmembrane region" description="Helical" evidence="1">
    <location>
        <begin position="84"/>
        <end position="106"/>
    </location>
</feature>
<evidence type="ECO:0008006" key="5">
    <source>
        <dbReference type="Google" id="ProtNLM"/>
    </source>
</evidence>
<reference evidence="3 4" key="1">
    <citation type="submission" date="2020-08" db="EMBL/GenBank/DDBJ databases">
        <title>Genomic Encyclopedia of Type Strains, Phase IV (KMG-IV): sequencing the most valuable type-strain genomes for metagenomic binning, comparative biology and taxonomic classification.</title>
        <authorList>
            <person name="Goeker M."/>
        </authorList>
    </citation>
    <scope>NUCLEOTIDE SEQUENCE [LARGE SCALE GENOMIC DNA]</scope>
    <source>
        <strain evidence="3 4">DSM 105074</strain>
    </source>
</reference>
<evidence type="ECO:0000313" key="3">
    <source>
        <dbReference type="EMBL" id="MBB5286660.1"/>
    </source>
</evidence>
<keyword evidence="1" id="KW-0812">Transmembrane</keyword>
<accession>A0A840U3G9</accession>
<dbReference type="AlphaFoldDB" id="A0A840U3G9"/>
<dbReference type="Proteomes" id="UP000557307">
    <property type="component" value="Unassembled WGS sequence"/>
</dbReference>
<evidence type="ECO:0000313" key="4">
    <source>
        <dbReference type="Proteomes" id="UP000557307"/>
    </source>
</evidence>
<gene>
    <name evidence="3" type="ORF">HNQ92_004821</name>
</gene>
<organism evidence="3 4">
    <name type="scientific">Rhabdobacter roseus</name>
    <dbReference type="NCBI Taxonomy" id="1655419"/>
    <lineage>
        <taxon>Bacteria</taxon>
        <taxon>Pseudomonadati</taxon>
        <taxon>Bacteroidota</taxon>
        <taxon>Cytophagia</taxon>
        <taxon>Cytophagales</taxon>
        <taxon>Cytophagaceae</taxon>
        <taxon>Rhabdobacter</taxon>
    </lineage>
</organism>
<keyword evidence="1" id="KW-0472">Membrane</keyword>
<name>A0A840U3G9_9BACT</name>